<dbReference type="SUPFAM" id="SSF51735">
    <property type="entry name" value="NAD(P)-binding Rossmann-fold domains"/>
    <property type="match status" value="1"/>
</dbReference>
<dbReference type="InterPro" id="IPR036291">
    <property type="entry name" value="NAD(P)-bd_dom_sf"/>
</dbReference>
<dbReference type="EMBL" id="CP030073">
    <property type="protein sequence ID" value="AWW35602.1"/>
    <property type="molecule type" value="Genomic_DNA"/>
</dbReference>
<dbReference type="Pfam" id="PF13460">
    <property type="entry name" value="NAD_binding_10"/>
    <property type="match status" value="1"/>
</dbReference>
<dbReference type="InterPro" id="IPR051164">
    <property type="entry name" value="NmrA-like_oxidored"/>
</dbReference>
<accession>A0A2Z4IRJ1</accession>
<organism evidence="3 4">
    <name type="scientific">Streptomyces cadmiisoli</name>
    <dbReference type="NCBI Taxonomy" id="2184053"/>
    <lineage>
        <taxon>Bacteria</taxon>
        <taxon>Bacillati</taxon>
        <taxon>Actinomycetota</taxon>
        <taxon>Actinomycetes</taxon>
        <taxon>Kitasatosporales</taxon>
        <taxon>Streptomycetaceae</taxon>
        <taxon>Streptomyces</taxon>
        <taxon>Streptomyces aurantiacus group</taxon>
    </lineage>
</organism>
<dbReference type="Gene3D" id="3.40.50.720">
    <property type="entry name" value="NAD(P)-binding Rossmann-like Domain"/>
    <property type="match status" value="1"/>
</dbReference>
<sequence length="249" mass="26215">MKVVVIGGTGLIGSKLVGRLADQGHEAIAASPSTGVNASTGEGLAEVLQGASVVVDVSNAPSWEEEAVMSFFRTGTTNLLKAEAEAGVQHHVVLSIVGTERLQEKNSYIRAKHVQENLIKTSGIPYSIVRATQFFELLGMLAEAEARDDGVHVAPVKIRPIHADDVAAAIACVAVGTPVNGTIEVAGPEEFRFDELIRETLSAKNDSRTVVPDPGAGYFGAPLEETTLLPAAGAGFGENRYADWLAQQK</sequence>
<keyword evidence="4" id="KW-1185">Reference proteome</keyword>
<dbReference type="PANTHER" id="PTHR42748:SF3">
    <property type="entry name" value="BLL4366 PROTEIN"/>
    <property type="match status" value="1"/>
</dbReference>
<name>A0A2Z4IRJ1_9ACTN</name>
<protein>
    <submittedName>
        <fullName evidence="3">NmrA family transcriptional regulator</fullName>
    </submittedName>
</protein>
<dbReference type="KEGG" id="scad:DN051_02110"/>
<dbReference type="RefSeq" id="WP_112437769.1">
    <property type="nucleotide sequence ID" value="NZ_CP030073.1"/>
</dbReference>
<evidence type="ECO:0000259" key="2">
    <source>
        <dbReference type="Pfam" id="PF13460"/>
    </source>
</evidence>
<evidence type="ECO:0000313" key="4">
    <source>
        <dbReference type="Proteomes" id="UP000249616"/>
    </source>
</evidence>
<gene>
    <name evidence="3" type="ORF">DN051_02110</name>
</gene>
<dbReference type="InterPro" id="IPR016040">
    <property type="entry name" value="NAD(P)-bd_dom"/>
</dbReference>
<dbReference type="PANTHER" id="PTHR42748">
    <property type="entry name" value="NITROGEN METABOLITE REPRESSION PROTEIN NMRA FAMILY MEMBER"/>
    <property type="match status" value="1"/>
</dbReference>
<dbReference type="AlphaFoldDB" id="A0A2Z4IRJ1"/>
<dbReference type="Proteomes" id="UP000249616">
    <property type="component" value="Chromosome"/>
</dbReference>
<evidence type="ECO:0000256" key="1">
    <source>
        <dbReference type="ARBA" id="ARBA00022857"/>
    </source>
</evidence>
<keyword evidence="1" id="KW-0521">NADP</keyword>
<evidence type="ECO:0000313" key="3">
    <source>
        <dbReference type="EMBL" id="AWW35602.1"/>
    </source>
</evidence>
<feature type="domain" description="NAD(P)-binding" evidence="2">
    <location>
        <begin position="7"/>
        <end position="171"/>
    </location>
</feature>
<proteinExistence type="predicted"/>
<reference evidence="3 4" key="1">
    <citation type="journal article" date="2019" name="Int. J. Syst. Evol. Microbiol.">
        <title>Streptomyces cadmiisoli sp. nov., a novel actinomycete isolated from cadmium-contaminated soil.</title>
        <authorList>
            <person name="Li K."/>
            <person name="Tang X."/>
            <person name="Zhao J."/>
            <person name="Guo Y."/>
            <person name="Tang Y."/>
            <person name="Gao J."/>
        </authorList>
    </citation>
    <scope>NUCLEOTIDE SEQUENCE [LARGE SCALE GENOMIC DNA]</scope>
    <source>
        <strain evidence="3 4">ZFG47</strain>
    </source>
</reference>